<dbReference type="EMBL" id="KN833139">
    <property type="protein sequence ID" value="KIM72345.1"/>
    <property type="molecule type" value="Genomic_DNA"/>
</dbReference>
<reference evidence="2" key="2">
    <citation type="submission" date="2015-01" db="EMBL/GenBank/DDBJ databases">
        <title>Evolutionary Origins and Diversification of the Mycorrhizal Mutualists.</title>
        <authorList>
            <consortium name="DOE Joint Genome Institute"/>
            <consortium name="Mycorrhizal Genomics Consortium"/>
            <person name="Kohler A."/>
            <person name="Kuo A."/>
            <person name="Nagy L.G."/>
            <person name="Floudas D."/>
            <person name="Copeland A."/>
            <person name="Barry K.W."/>
            <person name="Cichocki N."/>
            <person name="Veneault-Fourrey C."/>
            <person name="LaButti K."/>
            <person name="Lindquist E.A."/>
            <person name="Lipzen A."/>
            <person name="Lundell T."/>
            <person name="Morin E."/>
            <person name="Murat C."/>
            <person name="Riley R."/>
            <person name="Ohm R."/>
            <person name="Sun H."/>
            <person name="Tunlid A."/>
            <person name="Henrissat B."/>
            <person name="Grigoriev I.V."/>
            <person name="Hibbett D.S."/>
            <person name="Martin F."/>
        </authorList>
    </citation>
    <scope>NUCLEOTIDE SEQUENCE [LARGE SCALE GENOMIC DNA]</scope>
    <source>
        <strain evidence="2">F 1598</strain>
    </source>
</reference>
<evidence type="ECO:0000313" key="2">
    <source>
        <dbReference type="Proteomes" id="UP000054166"/>
    </source>
</evidence>
<gene>
    <name evidence="1" type="ORF">PILCRDRAFT_829809</name>
</gene>
<name>A0A0C3EI65_PILCF</name>
<dbReference type="Proteomes" id="UP000054166">
    <property type="component" value="Unassembled WGS sequence"/>
</dbReference>
<feature type="non-terminal residue" evidence="1">
    <location>
        <position position="1"/>
    </location>
</feature>
<accession>A0A0C3EI65</accession>
<protein>
    <submittedName>
        <fullName evidence="1">Uncharacterized protein</fullName>
    </submittedName>
</protein>
<proteinExistence type="predicted"/>
<sequence length="98" mass="10524">TYRDSSINSPILNLPPTFELTHVMNRVVHAISRSPAIQVEVIGIQDAASQLALLTNVGLVLDGHRGVVDACEGRRLAATSFAFSVIPCCNATYSCLQK</sequence>
<evidence type="ECO:0000313" key="1">
    <source>
        <dbReference type="EMBL" id="KIM72345.1"/>
    </source>
</evidence>
<dbReference type="InParanoid" id="A0A0C3EI65"/>
<dbReference type="HOGENOM" id="CLU_2339245_0_0_1"/>
<reference evidence="1 2" key="1">
    <citation type="submission" date="2014-04" db="EMBL/GenBank/DDBJ databases">
        <authorList>
            <consortium name="DOE Joint Genome Institute"/>
            <person name="Kuo A."/>
            <person name="Tarkka M."/>
            <person name="Buscot F."/>
            <person name="Kohler A."/>
            <person name="Nagy L.G."/>
            <person name="Floudas D."/>
            <person name="Copeland A."/>
            <person name="Barry K.W."/>
            <person name="Cichocki N."/>
            <person name="Veneault-Fourrey C."/>
            <person name="LaButti K."/>
            <person name="Lindquist E.A."/>
            <person name="Lipzen A."/>
            <person name="Lundell T."/>
            <person name="Morin E."/>
            <person name="Murat C."/>
            <person name="Sun H."/>
            <person name="Tunlid A."/>
            <person name="Henrissat B."/>
            <person name="Grigoriev I.V."/>
            <person name="Hibbett D.S."/>
            <person name="Martin F."/>
            <person name="Nordberg H.P."/>
            <person name="Cantor M.N."/>
            <person name="Hua S.X."/>
        </authorList>
    </citation>
    <scope>NUCLEOTIDE SEQUENCE [LARGE SCALE GENOMIC DNA]</scope>
    <source>
        <strain evidence="1 2">F 1598</strain>
    </source>
</reference>
<keyword evidence="2" id="KW-1185">Reference proteome</keyword>
<organism evidence="1 2">
    <name type="scientific">Piloderma croceum (strain F 1598)</name>
    <dbReference type="NCBI Taxonomy" id="765440"/>
    <lineage>
        <taxon>Eukaryota</taxon>
        <taxon>Fungi</taxon>
        <taxon>Dikarya</taxon>
        <taxon>Basidiomycota</taxon>
        <taxon>Agaricomycotina</taxon>
        <taxon>Agaricomycetes</taxon>
        <taxon>Agaricomycetidae</taxon>
        <taxon>Atheliales</taxon>
        <taxon>Atheliaceae</taxon>
        <taxon>Piloderma</taxon>
    </lineage>
</organism>
<dbReference type="AlphaFoldDB" id="A0A0C3EI65"/>